<dbReference type="Pfam" id="PF00931">
    <property type="entry name" value="NB-ARC"/>
    <property type="match status" value="1"/>
</dbReference>
<feature type="domain" description="NB-ARC" evidence="1">
    <location>
        <begin position="169"/>
        <end position="315"/>
    </location>
</feature>
<accession>A0AAD6EKH0</accession>
<dbReference type="InterPro" id="IPR027417">
    <property type="entry name" value="P-loop_NTPase"/>
</dbReference>
<evidence type="ECO:0000313" key="3">
    <source>
        <dbReference type="Proteomes" id="UP001210211"/>
    </source>
</evidence>
<keyword evidence="3" id="KW-1185">Reference proteome</keyword>
<evidence type="ECO:0000313" key="2">
    <source>
        <dbReference type="EMBL" id="KAJ3687737.1"/>
    </source>
</evidence>
<evidence type="ECO:0000259" key="1">
    <source>
        <dbReference type="Pfam" id="PF00931"/>
    </source>
</evidence>
<dbReference type="EMBL" id="JAMRDG010000002">
    <property type="protein sequence ID" value="KAJ3687737.1"/>
    <property type="molecule type" value="Genomic_DNA"/>
</dbReference>
<protein>
    <recommendedName>
        <fullName evidence="1">NB-ARC domain-containing protein</fullName>
    </recommendedName>
</protein>
<dbReference type="SUPFAM" id="SSF52540">
    <property type="entry name" value="P-loop containing nucleoside triphosphate hydrolases"/>
    <property type="match status" value="1"/>
</dbReference>
<dbReference type="InterPro" id="IPR002182">
    <property type="entry name" value="NB-ARC"/>
</dbReference>
<gene>
    <name evidence="2" type="ORF">LUZ61_016901</name>
</gene>
<dbReference type="PANTHER" id="PTHR33377">
    <property type="entry name" value="OS10G0134700 PROTEIN-RELATED"/>
    <property type="match status" value="1"/>
</dbReference>
<dbReference type="Gene3D" id="3.40.50.300">
    <property type="entry name" value="P-loop containing nucleotide triphosphate hydrolases"/>
    <property type="match status" value="1"/>
</dbReference>
<organism evidence="2 3">
    <name type="scientific">Rhynchospora tenuis</name>
    <dbReference type="NCBI Taxonomy" id="198213"/>
    <lineage>
        <taxon>Eukaryota</taxon>
        <taxon>Viridiplantae</taxon>
        <taxon>Streptophyta</taxon>
        <taxon>Embryophyta</taxon>
        <taxon>Tracheophyta</taxon>
        <taxon>Spermatophyta</taxon>
        <taxon>Magnoliopsida</taxon>
        <taxon>Liliopsida</taxon>
        <taxon>Poales</taxon>
        <taxon>Cyperaceae</taxon>
        <taxon>Cyperoideae</taxon>
        <taxon>Rhynchosporeae</taxon>
        <taxon>Rhynchospora</taxon>
    </lineage>
</organism>
<comment type="caution">
    <text evidence="2">The sequence shown here is derived from an EMBL/GenBank/DDBJ whole genome shotgun (WGS) entry which is preliminary data.</text>
</comment>
<dbReference type="PANTHER" id="PTHR33377:SF62">
    <property type="entry name" value="OS10G0133166 PROTEIN"/>
    <property type="match status" value="1"/>
</dbReference>
<dbReference type="AlphaFoldDB" id="A0AAD6EKH0"/>
<dbReference type="Proteomes" id="UP001210211">
    <property type="component" value="Unassembled WGS sequence"/>
</dbReference>
<proteinExistence type="predicted"/>
<dbReference type="GO" id="GO:0043531">
    <property type="term" value="F:ADP binding"/>
    <property type="evidence" value="ECO:0007669"/>
    <property type="project" value="InterPro"/>
</dbReference>
<name>A0AAD6EKH0_9POAL</name>
<sequence length="498" mass="57148">MLYSGTVEAAAATAVGIAVSSITSTIQMQQSIDVTLYSIQQELMKFQCAIIEARGRRITNQMLLKWWAEIIEESYRGNYYHRTFKHHHSLPSMIESESTNSPTNRATKRRRTIRTWILGDEELQNLHNVLERLKNIDIRAFLKMVYAQPERPMKTYLYMDQYYRLLNLDKEKQQVMNFLFEPCKPGESNVAILPIVGPGAAGKTSLTIHCFEDTKVKNHFSLRIYIGEANISDANNGLPIIYKKILEQCNGACTTNYDDNTLLVMLKQYISSERYFLVLDHVWNVDYKGWNALWNCLSCGKQGSKVICMIRSTYFNKYKEIVNPRAVNPLIIDGFSEDEYMLFFNEHAFGGADPEDYPELAKIGKEIGKKMNGSIWGAMILGELLRDNLNAIFWSNFLKDGFLSPLSKCTDILAVVKTMTQLLPKGLELTFGRWDCPVKYESKVKTFRELMILGPKKEKNLGVQFEFLVTKHFILNWSSSFIAICGPSGDKSKIFYED</sequence>
<reference evidence="2 3" key="1">
    <citation type="journal article" date="2022" name="Cell">
        <title>Repeat-based holocentromeres influence genome architecture and karyotype evolution.</title>
        <authorList>
            <person name="Hofstatter P.G."/>
            <person name="Thangavel G."/>
            <person name="Lux T."/>
            <person name="Neumann P."/>
            <person name="Vondrak T."/>
            <person name="Novak P."/>
            <person name="Zhang M."/>
            <person name="Costa L."/>
            <person name="Castellani M."/>
            <person name="Scott A."/>
            <person name="Toegelov H."/>
            <person name="Fuchs J."/>
            <person name="Mata-Sucre Y."/>
            <person name="Dias Y."/>
            <person name="Vanzela A.L.L."/>
            <person name="Huettel B."/>
            <person name="Almeida C.C.S."/>
            <person name="Simkova H."/>
            <person name="Souza G."/>
            <person name="Pedrosa-Harand A."/>
            <person name="Macas J."/>
            <person name="Mayer K.F.X."/>
            <person name="Houben A."/>
            <person name="Marques A."/>
        </authorList>
    </citation>
    <scope>NUCLEOTIDE SEQUENCE [LARGE SCALE GENOMIC DNA]</scope>
    <source>
        <strain evidence="2">RhyTen1mFocal</strain>
    </source>
</reference>